<dbReference type="EMBL" id="FWFG01000082">
    <property type="protein sequence ID" value="SLM93271.1"/>
    <property type="molecule type" value="Genomic_DNA"/>
</dbReference>
<dbReference type="Gene3D" id="3.40.1110.10">
    <property type="entry name" value="Calcium-transporting ATPase, cytoplasmic domain N"/>
    <property type="match status" value="1"/>
</dbReference>
<evidence type="ECO:0000256" key="7">
    <source>
        <dbReference type="ARBA" id="ARBA00022842"/>
    </source>
</evidence>
<keyword evidence="15" id="KW-1185">Reference proteome</keyword>
<evidence type="ECO:0000259" key="13">
    <source>
        <dbReference type="Pfam" id="PF00689"/>
    </source>
</evidence>
<dbReference type="GO" id="GO:0005524">
    <property type="term" value="F:ATP binding"/>
    <property type="evidence" value="ECO:0007669"/>
    <property type="project" value="UniProtKB-KW"/>
</dbReference>
<evidence type="ECO:0000256" key="10">
    <source>
        <dbReference type="ARBA" id="ARBA00023136"/>
    </source>
</evidence>
<dbReference type="SUPFAM" id="SSF56784">
    <property type="entry name" value="HAD-like"/>
    <property type="match status" value="1"/>
</dbReference>
<keyword evidence="4" id="KW-0479">Metal-binding</keyword>
<sequence>MTRDDGGIDADAALDLERDLALVGTVGIIDPPRTEAAAAIAEAHRAGIRVIMITGDHPATALRIAQELGIAREGDRALSGAELSAMSEQELRDEAQEVSVFARVAPEHKLRIVSALQEHGQIVSMTGDGVNDAPALKKADIGVAMGITGTEVSKEAADMILADDDFTSIVSAVRQGRVIFSNIRKFLRYLLSSNMGEVLMMFLGVVLAGWLGLTGHGETLVVPLLATQILWINLVTDSAPALAMGIDPETGDVMARPPRRSAERVIDARMWGGILSIGLVMAVVTLVAIDMELPGGLIEGDQSVASARTAAFTTLVLAQLFNALNSHSETVSASIGSSSTAGCGPRSPSARRLRWPWCTCRSCRRRSGRRR</sequence>
<evidence type="ECO:0000256" key="6">
    <source>
        <dbReference type="ARBA" id="ARBA00022840"/>
    </source>
</evidence>
<dbReference type="InterPro" id="IPR023214">
    <property type="entry name" value="HAD_sf"/>
</dbReference>
<feature type="domain" description="Cation-transporting P-type ATPase C-terminal" evidence="13">
    <location>
        <begin position="222"/>
        <end position="333"/>
    </location>
</feature>
<dbReference type="PANTHER" id="PTHR24093">
    <property type="entry name" value="CATION TRANSPORTING ATPASE"/>
    <property type="match status" value="1"/>
</dbReference>
<evidence type="ECO:0000256" key="1">
    <source>
        <dbReference type="ARBA" id="ARBA00004141"/>
    </source>
</evidence>
<gene>
    <name evidence="14" type="ORF">FM110_09595</name>
</gene>
<name>A0A1X6X3S0_9MICO</name>
<dbReference type="InterPro" id="IPR036412">
    <property type="entry name" value="HAD-like_sf"/>
</dbReference>
<evidence type="ECO:0000256" key="3">
    <source>
        <dbReference type="ARBA" id="ARBA00022692"/>
    </source>
</evidence>
<dbReference type="PANTHER" id="PTHR24093:SF506">
    <property type="entry name" value="CATION-TRANSPORTING ATPASE PMA1"/>
    <property type="match status" value="1"/>
</dbReference>
<keyword evidence="9 12" id="KW-1133">Transmembrane helix</keyword>
<dbReference type="InterPro" id="IPR006068">
    <property type="entry name" value="ATPase_P-typ_cation-transptr_C"/>
</dbReference>
<keyword evidence="6" id="KW-0067">ATP-binding</keyword>
<comment type="similarity">
    <text evidence="2">Belongs to the cation transport ATPase (P-type) (TC 3.A.3) family. Type IIA subfamily.</text>
</comment>
<comment type="catalytic activity">
    <reaction evidence="11">
        <text>ATP + H2O = ADP + phosphate + H(+)</text>
        <dbReference type="Rhea" id="RHEA:13065"/>
        <dbReference type="ChEBI" id="CHEBI:15377"/>
        <dbReference type="ChEBI" id="CHEBI:15378"/>
        <dbReference type="ChEBI" id="CHEBI:30616"/>
        <dbReference type="ChEBI" id="CHEBI:43474"/>
        <dbReference type="ChEBI" id="CHEBI:456216"/>
    </reaction>
</comment>
<dbReference type="InterPro" id="IPR001757">
    <property type="entry name" value="P_typ_ATPase"/>
</dbReference>
<comment type="subcellular location">
    <subcellularLocation>
        <location evidence="1">Membrane</location>
        <topology evidence="1">Multi-pass membrane protein</topology>
    </subcellularLocation>
</comment>
<evidence type="ECO:0000256" key="11">
    <source>
        <dbReference type="ARBA" id="ARBA00049360"/>
    </source>
</evidence>
<dbReference type="GO" id="GO:0016887">
    <property type="term" value="F:ATP hydrolysis activity"/>
    <property type="evidence" value="ECO:0007669"/>
    <property type="project" value="InterPro"/>
</dbReference>
<dbReference type="GO" id="GO:0005388">
    <property type="term" value="F:P-type calcium transporter activity"/>
    <property type="evidence" value="ECO:0007669"/>
    <property type="project" value="TreeGrafter"/>
</dbReference>
<dbReference type="SUPFAM" id="SSF81665">
    <property type="entry name" value="Calcium ATPase, transmembrane domain M"/>
    <property type="match status" value="1"/>
</dbReference>
<dbReference type="Proteomes" id="UP000195981">
    <property type="component" value="Unassembled WGS sequence"/>
</dbReference>
<dbReference type="GO" id="GO:0046872">
    <property type="term" value="F:metal ion binding"/>
    <property type="evidence" value="ECO:0007669"/>
    <property type="project" value="UniProtKB-KW"/>
</dbReference>
<dbReference type="FunFam" id="3.40.50.1000:FF:000028">
    <property type="entry name" value="Calcium-transporting P-type ATPase, putative"/>
    <property type="match status" value="1"/>
</dbReference>
<proteinExistence type="inferred from homology"/>
<keyword evidence="7" id="KW-0460">Magnesium</keyword>
<dbReference type="AlphaFoldDB" id="A0A1X6X3S0"/>
<dbReference type="GO" id="GO:0005886">
    <property type="term" value="C:plasma membrane"/>
    <property type="evidence" value="ECO:0007669"/>
    <property type="project" value="TreeGrafter"/>
</dbReference>
<dbReference type="InterPro" id="IPR023298">
    <property type="entry name" value="ATPase_P-typ_TM_dom_sf"/>
</dbReference>
<dbReference type="Pfam" id="PF00689">
    <property type="entry name" value="Cation_ATPase_C"/>
    <property type="match status" value="1"/>
</dbReference>
<protein>
    <submittedName>
        <fullName evidence="14">Ca ion P-type ATPase</fullName>
    </submittedName>
</protein>
<dbReference type="PRINTS" id="PR00120">
    <property type="entry name" value="HATPASE"/>
</dbReference>
<organism evidence="14 15">
    <name type="scientific">Brachybacterium nesterenkovii</name>
    <dbReference type="NCBI Taxonomy" id="47847"/>
    <lineage>
        <taxon>Bacteria</taxon>
        <taxon>Bacillati</taxon>
        <taxon>Actinomycetota</taxon>
        <taxon>Actinomycetes</taxon>
        <taxon>Micrococcales</taxon>
        <taxon>Dermabacteraceae</taxon>
        <taxon>Brachybacterium</taxon>
    </lineage>
</organism>
<evidence type="ECO:0000256" key="9">
    <source>
        <dbReference type="ARBA" id="ARBA00022989"/>
    </source>
</evidence>
<dbReference type="NCBIfam" id="TIGR01494">
    <property type="entry name" value="ATPase_P-type"/>
    <property type="match status" value="1"/>
</dbReference>
<keyword evidence="10 12" id="KW-0472">Membrane</keyword>
<reference evidence="14 15" key="1">
    <citation type="submission" date="2017-02" db="EMBL/GenBank/DDBJ databases">
        <authorList>
            <person name="Peterson S.W."/>
        </authorList>
    </citation>
    <scope>NUCLEOTIDE SEQUENCE [LARGE SCALE GENOMIC DNA]</scope>
    <source>
        <strain evidence="14 15">CIP104813</strain>
    </source>
</reference>
<evidence type="ECO:0000256" key="2">
    <source>
        <dbReference type="ARBA" id="ARBA00005675"/>
    </source>
</evidence>
<evidence type="ECO:0000313" key="14">
    <source>
        <dbReference type="EMBL" id="SLM93271.1"/>
    </source>
</evidence>
<keyword evidence="5" id="KW-0547">Nucleotide-binding</keyword>
<evidence type="ECO:0000256" key="4">
    <source>
        <dbReference type="ARBA" id="ARBA00022723"/>
    </source>
</evidence>
<evidence type="ECO:0000313" key="15">
    <source>
        <dbReference type="Proteomes" id="UP000195981"/>
    </source>
</evidence>
<keyword evidence="3 12" id="KW-0812">Transmembrane</keyword>
<dbReference type="Gene3D" id="3.40.50.1000">
    <property type="entry name" value="HAD superfamily/HAD-like"/>
    <property type="match status" value="1"/>
</dbReference>
<keyword evidence="8" id="KW-1278">Translocase</keyword>
<feature type="transmembrane region" description="Helical" evidence="12">
    <location>
        <begin position="189"/>
        <end position="213"/>
    </location>
</feature>
<evidence type="ECO:0000256" key="8">
    <source>
        <dbReference type="ARBA" id="ARBA00022967"/>
    </source>
</evidence>
<accession>A0A1X6X3S0</accession>
<dbReference type="InterPro" id="IPR023299">
    <property type="entry name" value="ATPase_P-typ_cyto_dom_N"/>
</dbReference>
<dbReference type="PRINTS" id="PR00119">
    <property type="entry name" value="CATATPASE"/>
</dbReference>
<feature type="transmembrane region" description="Helical" evidence="12">
    <location>
        <begin position="270"/>
        <end position="289"/>
    </location>
</feature>
<dbReference type="Pfam" id="PF00702">
    <property type="entry name" value="Hydrolase"/>
    <property type="match status" value="1"/>
</dbReference>
<evidence type="ECO:0000256" key="12">
    <source>
        <dbReference type="SAM" id="Phobius"/>
    </source>
</evidence>
<dbReference type="Gene3D" id="1.20.1110.10">
    <property type="entry name" value="Calcium-transporting ATPase, transmembrane domain"/>
    <property type="match status" value="1"/>
</dbReference>
<evidence type="ECO:0000256" key="5">
    <source>
        <dbReference type="ARBA" id="ARBA00022741"/>
    </source>
</evidence>